<dbReference type="PANTHER" id="PTHR43432:SF3">
    <property type="entry name" value="SLR0285 PROTEIN"/>
    <property type="match status" value="1"/>
</dbReference>
<sequence length="394" mass="44073">MGRLAEDRRLKAEKEAASAARDRSALVDVTGVEEVEAPGIEEGRRRGRGTLSNAAGRYELGAREAFDDGWQSLDDLPAFRTEVTPERARTIITRNTSPDVGFDRSINPYRGCEHGCVYCFARPTHAYQGLSAGLDFETKLFAKPEAPELLAKELSKPGYEPRTIALGINTDAYQPIEKEWKLTRRIIEVLRDFGHPVGIVTKSALVLRDLDILAPMAEKGLVKVALSVTSLDHRLARTMEPRASTPMRRIEAIRRLSEAGVPTAALVAPMIPAINDHELERILDAAAAAGADEAGYVMLRLPLEIRDLFKEWLIAHYPDKYRHVLSLVKELHGGKEYDSTFGQRMTGSGPYAWTIARRFEIAVERLGLNRRHLKLTTRHFQRRQKAGEQLSLFA</sequence>
<dbReference type="RefSeq" id="WP_247026902.1">
    <property type="nucleotide sequence ID" value="NZ_JALKCH010000002.1"/>
</dbReference>
<accession>A0ABT0D7N1</accession>
<name>A0ABT0D7N1_9HYPH</name>
<dbReference type="SUPFAM" id="SSF102114">
    <property type="entry name" value="Radical SAM enzymes"/>
    <property type="match status" value="1"/>
</dbReference>
<dbReference type="InterPro" id="IPR006638">
    <property type="entry name" value="Elp3/MiaA/NifB-like_rSAM"/>
</dbReference>
<keyword evidence="3" id="KW-0411">Iron-sulfur</keyword>
<comment type="caution">
    <text evidence="5">The sequence shown here is derived from an EMBL/GenBank/DDBJ whole genome shotgun (WGS) entry which is preliminary data.</text>
</comment>
<evidence type="ECO:0000313" key="6">
    <source>
        <dbReference type="Proteomes" id="UP001203284"/>
    </source>
</evidence>
<gene>
    <name evidence="5" type="ORF">MWN34_03445</name>
</gene>
<evidence type="ECO:0000256" key="3">
    <source>
        <dbReference type="ARBA" id="ARBA00023014"/>
    </source>
</evidence>
<reference evidence="5 6" key="1">
    <citation type="submission" date="2022-04" db="EMBL/GenBank/DDBJ databases">
        <authorList>
            <person name="Grouzdev D.S."/>
            <person name="Pantiukh K.S."/>
            <person name="Krutkina M.S."/>
        </authorList>
    </citation>
    <scope>NUCLEOTIDE SEQUENCE [LARGE SCALE GENOMIC DNA]</scope>
    <source>
        <strain evidence="5 6">6x-1</strain>
    </source>
</reference>
<dbReference type="PANTHER" id="PTHR43432">
    <property type="entry name" value="SLR0285 PROTEIN"/>
    <property type="match status" value="1"/>
</dbReference>
<dbReference type="InterPro" id="IPR040086">
    <property type="entry name" value="MJ0683-like"/>
</dbReference>
<dbReference type="InterPro" id="IPR007197">
    <property type="entry name" value="rSAM"/>
</dbReference>
<protein>
    <submittedName>
        <fullName evidence="5">PA0069 family radical SAM protein</fullName>
    </submittedName>
</protein>
<dbReference type="PROSITE" id="PS51918">
    <property type="entry name" value="RADICAL_SAM"/>
    <property type="match status" value="1"/>
</dbReference>
<dbReference type="InterPro" id="IPR058240">
    <property type="entry name" value="rSAM_sf"/>
</dbReference>
<evidence type="ECO:0000256" key="2">
    <source>
        <dbReference type="ARBA" id="ARBA00023004"/>
    </source>
</evidence>
<dbReference type="SFLD" id="SFLDS00029">
    <property type="entry name" value="Radical_SAM"/>
    <property type="match status" value="1"/>
</dbReference>
<dbReference type="NCBIfam" id="NF033668">
    <property type="entry name" value="rSAM_PA0069"/>
    <property type="match status" value="1"/>
</dbReference>
<evidence type="ECO:0000313" key="5">
    <source>
        <dbReference type="EMBL" id="MCK0195960.1"/>
    </source>
</evidence>
<dbReference type="EMBL" id="JALKCH010000002">
    <property type="protein sequence ID" value="MCK0195960.1"/>
    <property type="molecule type" value="Genomic_DNA"/>
</dbReference>
<dbReference type="SMART" id="SM00729">
    <property type="entry name" value="Elp3"/>
    <property type="match status" value="1"/>
</dbReference>
<evidence type="ECO:0000259" key="4">
    <source>
        <dbReference type="PROSITE" id="PS51918"/>
    </source>
</evidence>
<dbReference type="CDD" id="cd01335">
    <property type="entry name" value="Radical_SAM"/>
    <property type="match status" value="1"/>
</dbReference>
<keyword evidence="2" id="KW-0408">Iron</keyword>
<dbReference type="Gene3D" id="3.80.30.30">
    <property type="match status" value="1"/>
</dbReference>
<evidence type="ECO:0000256" key="1">
    <source>
        <dbReference type="ARBA" id="ARBA00022723"/>
    </source>
</evidence>
<organism evidence="5 6">
    <name type="scientific">Ancylobacter crimeensis</name>
    <dbReference type="NCBI Taxonomy" id="2579147"/>
    <lineage>
        <taxon>Bacteria</taxon>
        <taxon>Pseudomonadati</taxon>
        <taxon>Pseudomonadota</taxon>
        <taxon>Alphaproteobacteria</taxon>
        <taxon>Hyphomicrobiales</taxon>
        <taxon>Xanthobacteraceae</taxon>
        <taxon>Ancylobacter</taxon>
    </lineage>
</organism>
<proteinExistence type="predicted"/>
<keyword evidence="1" id="KW-0479">Metal-binding</keyword>
<feature type="domain" description="Radical SAM core" evidence="4">
    <location>
        <begin position="95"/>
        <end position="335"/>
    </location>
</feature>
<dbReference type="Pfam" id="PF04055">
    <property type="entry name" value="Radical_SAM"/>
    <property type="match status" value="1"/>
</dbReference>
<dbReference type="SFLD" id="SFLDG01084">
    <property type="entry name" value="Uncharacterised_Radical_SAM_Su"/>
    <property type="match status" value="1"/>
</dbReference>
<keyword evidence="6" id="KW-1185">Reference proteome</keyword>
<dbReference type="Proteomes" id="UP001203284">
    <property type="component" value="Unassembled WGS sequence"/>
</dbReference>